<feature type="non-terminal residue" evidence="1">
    <location>
        <position position="71"/>
    </location>
</feature>
<dbReference type="AlphaFoldDB" id="A0A0K2TKL7"/>
<feature type="non-terminal residue" evidence="1">
    <location>
        <position position="1"/>
    </location>
</feature>
<sequence>LCQPNIKNVYQSLIVSEIRLTIGVTRVDKDNFLTVVEGGPSRFAVWRALNSETEDEVCQQIEKYSVKWDNQ</sequence>
<proteinExistence type="predicted"/>
<name>A0A0K2TKL7_LEPSM</name>
<protein>
    <submittedName>
        <fullName evidence="1">Uncharacterized protein</fullName>
    </submittedName>
</protein>
<dbReference type="EMBL" id="HACA01009103">
    <property type="protein sequence ID" value="CDW26464.1"/>
    <property type="molecule type" value="Transcribed_RNA"/>
</dbReference>
<accession>A0A0K2TKL7</accession>
<reference evidence="1" key="1">
    <citation type="submission" date="2014-05" db="EMBL/GenBank/DDBJ databases">
        <authorList>
            <person name="Chronopoulou M."/>
        </authorList>
    </citation>
    <scope>NUCLEOTIDE SEQUENCE</scope>
    <source>
        <tissue evidence="1">Whole organism</tissue>
    </source>
</reference>
<organism evidence="1">
    <name type="scientific">Lepeophtheirus salmonis</name>
    <name type="common">Salmon louse</name>
    <name type="synonym">Caligus salmonis</name>
    <dbReference type="NCBI Taxonomy" id="72036"/>
    <lineage>
        <taxon>Eukaryota</taxon>
        <taxon>Metazoa</taxon>
        <taxon>Ecdysozoa</taxon>
        <taxon>Arthropoda</taxon>
        <taxon>Crustacea</taxon>
        <taxon>Multicrustacea</taxon>
        <taxon>Hexanauplia</taxon>
        <taxon>Copepoda</taxon>
        <taxon>Siphonostomatoida</taxon>
        <taxon>Caligidae</taxon>
        <taxon>Lepeophtheirus</taxon>
    </lineage>
</organism>
<evidence type="ECO:0000313" key="1">
    <source>
        <dbReference type="EMBL" id="CDW26464.1"/>
    </source>
</evidence>